<dbReference type="Proteomes" id="UP000024816">
    <property type="component" value="Unassembled WGS sequence"/>
</dbReference>
<dbReference type="InterPro" id="IPR006869">
    <property type="entry name" value="DUF547"/>
</dbReference>
<dbReference type="Pfam" id="PF04784">
    <property type="entry name" value="DUF547"/>
    <property type="match status" value="1"/>
</dbReference>
<gene>
    <name evidence="3" type="ORF">HJA_10054</name>
</gene>
<evidence type="ECO:0000313" key="4">
    <source>
        <dbReference type="Proteomes" id="UP000024816"/>
    </source>
</evidence>
<accession>A0A059FDJ9</accession>
<organism evidence="3 4">
    <name type="scientific">Hyphomonas jannaschiana VP2</name>
    <dbReference type="NCBI Taxonomy" id="1280952"/>
    <lineage>
        <taxon>Bacteria</taxon>
        <taxon>Pseudomonadati</taxon>
        <taxon>Pseudomonadota</taxon>
        <taxon>Alphaproteobacteria</taxon>
        <taxon>Hyphomonadales</taxon>
        <taxon>Hyphomonadaceae</taxon>
        <taxon>Hyphomonas</taxon>
    </lineage>
</organism>
<reference evidence="3 4" key="1">
    <citation type="journal article" date="2014" name="Antonie Van Leeuwenhoek">
        <title>Hyphomonas beringensis sp. nov. and Hyphomonas chukchiensis sp. nov., isolated from surface seawater of the Bering Sea and Chukchi Sea.</title>
        <authorList>
            <person name="Li C."/>
            <person name="Lai Q."/>
            <person name="Li G."/>
            <person name="Dong C."/>
            <person name="Wang J."/>
            <person name="Liao Y."/>
            <person name="Shao Z."/>
        </authorList>
    </citation>
    <scope>NUCLEOTIDE SEQUENCE [LARGE SCALE GENOMIC DNA]</scope>
    <source>
        <strain evidence="3 4">VP2</strain>
    </source>
</reference>
<keyword evidence="4" id="KW-1185">Reference proteome</keyword>
<keyword evidence="1" id="KW-0732">Signal</keyword>
<evidence type="ECO:0000256" key="1">
    <source>
        <dbReference type="SAM" id="SignalP"/>
    </source>
</evidence>
<protein>
    <recommendedName>
        <fullName evidence="2">DUF547 domain-containing protein</fullName>
    </recommendedName>
</protein>
<dbReference type="eggNOG" id="COG0398">
    <property type="taxonomic scope" value="Bacteria"/>
</dbReference>
<feature type="domain" description="DUF547" evidence="2">
    <location>
        <begin position="96"/>
        <end position="200"/>
    </location>
</feature>
<feature type="signal peptide" evidence="1">
    <location>
        <begin position="1"/>
        <end position="23"/>
    </location>
</feature>
<evidence type="ECO:0000259" key="2">
    <source>
        <dbReference type="Pfam" id="PF04784"/>
    </source>
</evidence>
<proteinExistence type="predicted"/>
<dbReference type="STRING" id="1280952.HJA_10054"/>
<dbReference type="PANTHER" id="PTHR46361:SF3">
    <property type="entry name" value="ELECTRON CARRIER_ PROTEIN DISULFIDE OXIDOREDUCTASE"/>
    <property type="match status" value="1"/>
</dbReference>
<feature type="chain" id="PRO_5001572780" description="DUF547 domain-containing protein" evidence="1">
    <location>
        <begin position="24"/>
        <end position="273"/>
    </location>
</feature>
<dbReference type="PANTHER" id="PTHR46361">
    <property type="entry name" value="ELECTRON CARRIER/ PROTEIN DISULFIDE OXIDOREDUCTASE"/>
    <property type="match status" value="1"/>
</dbReference>
<name>A0A059FDJ9_9PROT</name>
<dbReference type="OrthoDB" id="526867at2"/>
<comment type="caution">
    <text evidence="3">The sequence shown here is derived from an EMBL/GenBank/DDBJ whole genome shotgun (WGS) entry which is preliminary data.</text>
</comment>
<dbReference type="EMBL" id="ARYJ01000005">
    <property type="protein sequence ID" value="KCZ88704.1"/>
    <property type="molecule type" value="Genomic_DNA"/>
</dbReference>
<sequence>MPAAACRLALPVALALTPLSALAQPAVPVSGMVQQLPAEKPVHAAWTCLLKKYVKPGPDGVNRVDYAAFQANAKDRATLDTYIESFADMDLSGTDAATFAAWANLYNAVTVRYILEQYPTGSIRDGYLFGGPWKKIKVAAGGETVSLDEIEHGILRPRFGNPLVHYAINCAAVSCPNLQPEAWQADTLDEKLAAAARAYVNDPRGVTVTSRGLTVSSIYDWFESDFGGSKQAVIEHLLAYAEPVLAEDIRSNPRIRAYDYDWSLNDTKKAETE</sequence>
<dbReference type="AlphaFoldDB" id="A0A059FDJ9"/>
<evidence type="ECO:0000313" key="3">
    <source>
        <dbReference type="EMBL" id="KCZ88704.1"/>
    </source>
</evidence>
<dbReference type="PATRIC" id="fig|1280952.3.peg.2007"/>